<reference evidence="1" key="1">
    <citation type="submission" date="2020-04" db="EMBL/GenBank/DDBJ databases">
        <authorList>
            <person name="Chiriac C."/>
            <person name="Salcher M."/>
            <person name="Ghai R."/>
            <person name="Kavagutti S V."/>
        </authorList>
    </citation>
    <scope>NUCLEOTIDE SEQUENCE</scope>
</reference>
<organism evidence="1">
    <name type="scientific">uncultured Caudovirales phage</name>
    <dbReference type="NCBI Taxonomy" id="2100421"/>
    <lineage>
        <taxon>Viruses</taxon>
        <taxon>Duplodnaviria</taxon>
        <taxon>Heunggongvirae</taxon>
        <taxon>Uroviricota</taxon>
        <taxon>Caudoviricetes</taxon>
        <taxon>Peduoviridae</taxon>
        <taxon>Maltschvirus</taxon>
        <taxon>Maltschvirus maltsch</taxon>
    </lineage>
</organism>
<protein>
    <submittedName>
        <fullName evidence="1">Uncharacterized protein</fullName>
    </submittedName>
</protein>
<dbReference type="EMBL" id="LR796817">
    <property type="protein sequence ID" value="CAB4167504.1"/>
    <property type="molecule type" value="Genomic_DNA"/>
</dbReference>
<sequence>MEIKKDFLLAEIELLETELKKAQTFAIQAQATISAYQMLIRRLDVQEEHKQEQDNSVS</sequence>
<gene>
    <name evidence="1" type="ORF">UFOVP868_24</name>
</gene>
<name>A0A6J5PIS8_9CAUD</name>
<proteinExistence type="predicted"/>
<accession>A0A6J5PIS8</accession>
<evidence type="ECO:0000313" key="1">
    <source>
        <dbReference type="EMBL" id="CAB4167504.1"/>
    </source>
</evidence>